<accession>A0A6B9LGS6</accession>
<evidence type="ECO:0000313" key="3">
    <source>
        <dbReference type="Proteomes" id="UP000465101"/>
    </source>
</evidence>
<name>A0A6B9LGS6_9CAUD</name>
<feature type="coiled-coil region" evidence="1">
    <location>
        <begin position="71"/>
        <end position="129"/>
    </location>
</feature>
<evidence type="ECO:0000256" key="1">
    <source>
        <dbReference type="SAM" id="Coils"/>
    </source>
</evidence>
<evidence type="ECO:0000313" key="2">
    <source>
        <dbReference type="EMBL" id="QHB39008.1"/>
    </source>
</evidence>
<proteinExistence type="predicted"/>
<keyword evidence="3" id="KW-1185">Reference proteome</keyword>
<keyword evidence="1" id="KW-0175">Coiled coil</keyword>
<dbReference type="Proteomes" id="UP000465101">
    <property type="component" value="Segment"/>
</dbReference>
<gene>
    <name evidence="2" type="ORF">laban61_gp037</name>
</gene>
<reference evidence="2 3" key="1">
    <citation type="journal article" date="2020" name="Viruses">
        <title>Diversity and Host Interactions Among Virulent and Temperate Baltic Sea Flavobacterium Phages.</title>
        <authorList>
            <person name="Nilsson E."/>
            <person name="Bayfield O.W."/>
            <person name="Lundin D."/>
            <person name="Antson A.A."/>
            <person name="Holmfeldt K."/>
        </authorList>
    </citation>
    <scope>NUCLEOTIDE SEQUENCE [LARGE SCALE GENOMIC DNA]</scope>
</reference>
<organism evidence="2 3">
    <name type="scientific">Flavobacterium phage vB_FspS_laban6-1</name>
    <dbReference type="NCBI Taxonomy" id="2686250"/>
    <lineage>
        <taxon>Viruses</taxon>
        <taxon>Duplodnaviria</taxon>
        <taxon>Heunggongvirae</taxon>
        <taxon>Uroviricota</taxon>
        <taxon>Caudoviricetes</taxon>
        <taxon>Duneviridae</taxon>
        <taxon>Labanvirus</taxon>
        <taxon>Labanvirus laban</taxon>
    </lineage>
</organism>
<dbReference type="EMBL" id="MN812211">
    <property type="protein sequence ID" value="QHB39008.1"/>
    <property type="molecule type" value="Genomic_DNA"/>
</dbReference>
<protein>
    <submittedName>
        <fullName evidence="2">Uncharacterized protein</fullName>
    </submittedName>
</protein>
<sequence length="717" mass="79833">MPFEKLKKTAIAMMAFLGLAEIPLNAAKTEVDFSDDQLGKLKAQFGDDFVANIKTAFNKELKEMHDGNLELKSIQDEVAAMLKEANLTEEEEAKLTQGNGSGIEATEALKALKAKMTEHDQLIKKLMNESVGDVAEAINKNGASAIKHSASHLFASNKDYDAFDGRNWNKRALNRSLGATDFTSQPTIQKLNDDMDLYFRENPDTIVSLQRDNFGLPAFWPKRTKVDDRVADASIVTAEISQSRKLPWLPKNKQMIQPEEGKIFPIQIDIEFVGYYLQKIEASWLNMMNKEGSQPYKMSFVKYLVSELDKKARVEDRIATIKGIYVATPDNATEGGRFINRQNGLLYLLQQARDYDRKYRAFDLGLPTTTNIVDYIDNFIKRLPHEIREASGVVFYLSDEWLRAYKRRYETIYGTNNDYSGYPTNPKDYPNIKFERMVDLSGTDFMFATFDDNIEILENVPAEKSMYKFEMLKRMIYVMADYKLGIRLKHIGNVVDAGDPDEFKVQTVWSNTVPVFGADTFVPVHENGSTTLKLAHPNVYVTKDRTSTITEISNKADYAGKVIKIKGNESLVASLNVVHNASKLKLVGNAAFDLKSGGTLTLFVPADGGVPFEISRTTTPETAPVENVTFDTGVIDANEGSVFKFNGDATTAITEIVNGVQGKTISIYGTDTASVDVTLSSVGNISVASAATLGASTHYIQLTLIDGVWTETKRVVA</sequence>